<evidence type="ECO:0000313" key="4">
    <source>
        <dbReference type="Proteomes" id="UP000189229"/>
    </source>
</evidence>
<organism evidence="3 4">
    <name type="scientific">Mycobacterium kansasii</name>
    <dbReference type="NCBI Taxonomy" id="1768"/>
    <lineage>
        <taxon>Bacteria</taxon>
        <taxon>Bacillati</taxon>
        <taxon>Actinomycetota</taxon>
        <taxon>Actinomycetes</taxon>
        <taxon>Mycobacteriales</taxon>
        <taxon>Mycobacteriaceae</taxon>
        <taxon>Mycobacterium</taxon>
    </lineage>
</organism>
<dbReference type="EMBL" id="MVBM01000001">
    <property type="protein sequence ID" value="OOK81706.1"/>
    <property type="molecule type" value="Genomic_DNA"/>
</dbReference>
<dbReference type="AlphaFoldDB" id="A0A1V3XUC8"/>
<comment type="caution">
    <text evidence="3">The sequence shown here is derived from an EMBL/GenBank/DDBJ whole genome shotgun (WGS) entry which is preliminary data.</text>
</comment>
<dbReference type="Proteomes" id="UP000189229">
    <property type="component" value="Unassembled WGS sequence"/>
</dbReference>
<proteinExistence type="predicted"/>
<dbReference type="EMBL" id="MVBM01000001">
    <property type="protein sequence ID" value="OOK82702.1"/>
    <property type="molecule type" value="Genomic_DNA"/>
</dbReference>
<evidence type="ECO:0000313" key="3">
    <source>
        <dbReference type="EMBL" id="OOK82702.1"/>
    </source>
</evidence>
<evidence type="ECO:0000313" key="1">
    <source>
        <dbReference type="EMBL" id="OOK81706.1"/>
    </source>
</evidence>
<sequence>MGWRLVRMVVSMWPRRPRRSVMAIVELRRMRMAVSMW</sequence>
<gene>
    <name evidence="3" type="ORF">BZL30_1225</name>
    <name evidence="2" type="ORF">BZL30_1230</name>
    <name evidence="1" type="ORF">BZL30_1232</name>
</gene>
<name>A0A1V3XUC8_MYCKA</name>
<evidence type="ECO:0000313" key="2">
    <source>
        <dbReference type="EMBL" id="OOK82177.1"/>
    </source>
</evidence>
<protein>
    <submittedName>
        <fullName evidence="3">Uncharacterized protein</fullName>
    </submittedName>
</protein>
<accession>A0A1V3XUC8</accession>
<dbReference type="EMBL" id="MVBM01000001">
    <property type="protein sequence ID" value="OOK82177.1"/>
    <property type="molecule type" value="Genomic_DNA"/>
</dbReference>
<reference evidence="3 4" key="1">
    <citation type="submission" date="2017-02" db="EMBL/GenBank/DDBJ databases">
        <title>Complete genome sequences of Mycobacterium kansasii strains isolated from rhesus macaques.</title>
        <authorList>
            <person name="Panda A."/>
            <person name="Nagaraj S."/>
            <person name="Zhao X."/>
            <person name="Tettelin H."/>
            <person name="Detolla L.J."/>
        </authorList>
    </citation>
    <scope>NUCLEOTIDE SEQUENCE [LARGE SCALE GENOMIC DNA]</scope>
    <source>
        <strain evidence="3 4">11-3813</strain>
    </source>
</reference>